<keyword evidence="2" id="KW-0472">Membrane</keyword>
<keyword evidence="4" id="KW-1185">Reference proteome</keyword>
<keyword evidence="2" id="KW-1133">Transmembrane helix</keyword>
<evidence type="ECO:0000256" key="2">
    <source>
        <dbReference type="SAM" id="Phobius"/>
    </source>
</evidence>
<organism evidence="3 4">
    <name type="scientific">Rhipicephalus sanguineus</name>
    <name type="common">Brown dog tick</name>
    <name type="synonym">Ixodes sanguineus</name>
    <dbReference type="NCBI Taxonomy" id="34632"/>
    <lineage>
        <taxon>Eukaryota</taxon>
        <taxon>Metazoa</taxon>
        <taxon>Ecdysozoa</taxon>
        <taxon>Arthropoda</taxon>
        <taxon>Chelicerata</taxon>
        <taxon>Arachnida</taxon>
        <taxon>Acari</taxon>
        <taxon>Parasitiformes</taxon>
        <taxon>Ixodida</taxon>
        <taxon>Ixodoidea</taxon>
        <taxon>Ixodidae</taxon>
        <taxon>Rhipicephalinae</taxon>
        <taxon>Rhipicephalus</taxon>
        <taxon>Rhipicephalus</taxon>
    </lineage>
</organism>
<gene>
    <name evidence="3" type="ORF">HPB52_004022</name>
</gene>
<comment type="caution">
    <text evidence="3">The sequence shown here is derived from an EMBL/GenBank/DDBJ whole genome shotgun (WGS) entry which is preliminary data.</text>
</comment>
<feature type="compositionally biased region" description="Basic and acidic residues" evidence="1">
    <location>
        <begin position="305"/>
        <end position="314"/>
    </location>
</feature>
<proteinExistence type="predicted"/>
<feature type="compositionally biased region" description="Polar residues" evidence="1">
    <location>
        <begin position="59"/>
        <end position="80"/>
    </location>
</feature>
<feature type="region of interest" description="Disordered" evidence="1">
    <location>
        <begin position="140"/>
        <end position="187"/>
    </location>
</feature>
<accession>A0A9D4PHS3</accession>
<feature type="compositionally biased region" description="Polar residues" evidence="1">
    <location>
        <begin position="96"/>
        <end position="113"/>
    </location>
</feature>
<feature type="compositionally biased region" description="Basic residues" evidence="1">
    <location>
        <begin position="327"/>
        <end position="339"/>
    </location>
</feature>
<dbReference type="VEuPathDB" id="VectorBase:RSAN_050874"/>
<keyword evidence="2" id="KW-0812">Transmembrane</keyword>
<reference evidence="3" key="1">
    <citation type="journal article" date="2020" name="Cell">
        <title>Large-Scale Comparative Analyses of Tick Genomes Elucidate Their Genetic Diversity and Vector Capacities.</title>
        <authorList>
            <consortium name="Tick Genome and Microbiome Consortium (TIGMIC)"/>
            <person name="Jia N."/>
            <person name="Wang J."/>
            <person name="Shi W."/>
            <person name="Du L."/>
            <person name="Sun Y."/>
            <person name="Zhan W."/>
            <person name="Jiang J.F."/>
            <person name="Wang Q."/>
            <person name="Zhang B."/>
            <person name="Ji P."/>
            <person name="Bell-Sakyi L."/>
            <person name="Cui X.M."/>
            <person name="Yuan T.T."/>
            <person name="Jiang B.G."/>
            <person name="Yang W.F."/>
            <person name="Lam T.T."/>
            <person name="Chang Q.C."/>
            <person name="Ding S.J."/>
            <person name="Wang X.J."/>
            <person name="Zhu J.G."/>
            <person name="Ruan X.D."/>
            <person name="Zhao L."/>
            <person name="Wei J.T."/>
            <person name="Ye R.Z."/>
            <person name="Que T.C."/>
            <person name="Du C.H."/>
            <person name="Zhou Y.H."/>
            <person name="Cheng J.X."/>
            <person name="Dai P.F."/>
            <person name="Guo W.B."/>
            <person name="Han X.H."/>
            <person name="Huang E.J."/>
            <person name="Li L.F."/>
            <person name="Wei W."/>
            <person name="Gao Y.C."/>
            <person name="Liu J.Z."/>
            <person name="Shao H.Z."/>
            <person name="Wang X."/>
            <person name="Wang C.C."/>
            <person name="Yang T.C."/>
            <person name="Huo Q.B."/>
            <person name="Li W."/>
            <person name="Chen H.Y."/>
            <person name="Chen S.E."/>
            <person name="Zhou L.G."/>
            <person name="Ni X.B."/>
            <person name="Tian J.H."/>
            <person name="Sheng Y."/>
            <person name="Liu T."/>
            <person name="Pan Y.S."/>
            <person name="Xia L.Y."/>
            <person name="Li J."/>
            <person name="Zhao F."/>
            <person name="Cao W.C."/>
        </authorList>
    </citation>
    <scope>NUCLEOTIDE SEQUENCE</scope>
    <source>
        <strain evidence="3">Rsan-2018</strain>
    </source>
</reference>
<feature type="region of interest" description="Disordered" evidence="1">
    <location>
        <begin position="215"/>
        <end position="387"/>
    </location>
</feature>
<feature type="transmembrane region" description="Helical" evidence="2">
    <location>
        <begin position="12"/>
        <end position="31"/>
    </location>
</feature>
<sequence length="387" mass="40177">MAGTDQMNEMLFMGLILLCAIAVFAVLWALIRKYCPDMPSDEKAPSGAGLEAPAGVVTQEASQQHQLKRTVTQTQLTSEPMTLDPTAETSADRPNGGTTSVERSAKASLSPTRRLTDAARRASVAVSRAVKKETGNIALSSGSEAVHAKAVADETEDPPCDNIQPGAAAAAPADRRLAPDGSLSPGRRLANAARRMSVAASRAVKEHTTNIHEALSTNTEAAQAPPKEDSPCGAASEITVQGSKAQPPKLVSPVKDGGIAATDDKAQTNAAVPGEQMPARAASSEEKASPASPPGGDTSNRRHASSADHSHADESALLSREQTSKSAHAHRHRRKSKKKSLADGNTTAGDDVVAQSDVHSGIGKSSTKAPDAANYKANEPESSTQRK</sequence>
<reference evidence="3" key="2">
    <citation type="submission" date="2021-09" db="EMBL/GenBank/DDBJ databases">
        <authorList>
            <person name="Jia N."/>
            <person name="Wang J."/>
            <person name="Shi W."/>
            <person name="Du L."/>
            <person name="Sun Y."/>
            <person name="Zhan W."/>
            <person name="Jiang J."/>
            <person name="Wang Q."/>
            <person name="Zhang B."/>
            <person name="Ji P."/>
            <person name="Sakyi L.B."/>
            <person name="Cui X."/>
            <person name="Yuan T."/>
            <person name="Jiang B."/>
            <person name="Yang W."/>
            <person name="Lam T.T.-Y."/>
            <person name="Chang Q."/>
            <person name="Ding S."/>
            <person name="Wang X."/>
            <person name="Zhu J."/>
            <person name="Ruan X."/>
            <person name="Zhao L."/>
            <person name="Wei J."/>
            <person name="Que T."/>
            <person name="Du C."/>
            <person name="Cheng J."/>
            <person name="Dai P."/>
            <person name="Han X."/>
            <person name="Huang E."/>
            <person name="Gao Y."/>
            <person name="Liu J."/>
            <person name="Shao H."/>
            <person name="Ye R."/>
            <person name="Li L."/>
            <person name="Wei W."/>
            <person name="Wang X."/>
            <person name="Wang C."/>
            <person name="Huo Q."/>
            <person name="Li W."/>
            <person name="Guo W."/>
            <person name="Chen H."/>
            <person name="Chen S."/>
            <person name="Zhou L."/>
            <person name="Zhou L."/>
            <person name="Ni X."/>
            <person name="Tian J."/>
            <person name="Zhou Y."/>
            <person name="Sheng Y."/>
            <person name="Liu T."/>
            <person name="Pan Y."/>
            <person name="Xia L."/>
            <person name="Li J."/>
            <person name="Zhao F."/>
            <person name="Cao W."/>
        </authorList>
    </citation>
    <scope>NUCLEOTIDE SEQUENCE</scope>
    <source>
        <strain evidence="3">Rsan-2018</strain>
        <tissue evidence="3">Larvae</tissue>
    </source>
</reference>
<evidence type="ECO:0000313" key="4">
    <source>
        <dbReference type="Proteomes" id="UP000821837"/>
    </source>
</evidence>
<evidence type="ECO:0000313" key="3">
    <source>
        <dbReference type="EMBL" id="KAH7943039.1"/>
    </source>
</evidence>
<feature type="region of interest" description="Disordered" evidence="1">
    <location>
        <begin position="56"/>
        <end position="122"/>
    </location>
</feature>
<protein>
    <submittedName>
        <fullName evidence="3">Uncharacterized protein</fullName>
    </submittedName>
</protein>
<dbReference type="EMBL" id="JABSTV010001253">
    <property type="protein sequence ID" value="KAH7943039.1"/>
    <property type="molecule type" value="Genomic_DNA"/>
</dbReference>
<evidence type="ECO:0000256" key="1">
    <source>
        <dbReference type="SAM" id="MobiDB-lite"/>
    </source>
</evidence>
<name>A0A9D4PHS3_RHISA</name>
<dbReference type="AlphaFoldDB" id="A0A9D4PHS3"/>
<dbReference type="Proteomes" id="UP000821837">
    <property type="component" value="Unassembled WGS sequence"/>
</dbReference>